<keyword evidence="8" id="KW-0121">Carboxypeptidase</keyword>
<dbReference type="InterPro" id="IPR036264">
    <property type="entry name" value="Bact_exopeptidase_dim_dom"/>
</dbReference>
<dbReference type="GO" id="GO:0004180">
    <property type="term" value="F:carboxypeptidase activity"/>
    <property type="evidence" value="ECO:0007669"/>
    <property type="project" value="UniProtKB-KW"/>
</dbReference>
<dbReference type="InterPro" id="IPR002933">
    <property type="entry name" value="Peptidase_M20"/>
</dbReference>
<keyword evidence="9" id="KW-1185">Reference proteome</keyword>
<dbReference type="KEGG" id="lri:NCTC12151_01603"/>
<dbReference type="SUPFAM" id="SSF55031">
    <property type="entry name" value="Bacterial exopeptidase dimerisation domain"/>
    <property type="match status" value="1"/>
</dbReference>
<dbReference type="AlphaFoldDB" id="A0A2X4UNZ3"/>
<accession>A0A2X4UNZ3</accession>
<evidence type="ECO:0000259" key="7">
    <source>
        <dbReference type="Pfam" id="PF07687"/>
    </source>
</evidence>
<keyword evidence="3 8" id="KW-0378">Hydrolase</keyword>
<evidence type="ECO:0000256" key="1">
    <source>
        <dbReference type="ARBA" id="ARBA00001947"/>
    </source>
</evidence>
<dbReference type="InterPro" id="IPR011650">
    <property type="entry name" value="Peptidase_M20_dimer"/>
</dbReference>
<dbReference type="Gene3D" id="3.30.70.360">
    <property type="match status" value="1"/>
</dbReference>
<dbReference type="Pfam" id="PF07687">
    <property type="entry name" value="M20_dimer"/>
    <property type="match status" value="1"/>
</dbReference>
<organism evidence="8 9">
    <name type="scientific">Leminorella richardii</name>
    <dbReference type="NCBI Taxonomy" id="158841"/>
    <lineage>
        <taxon>Bacteria</taxon>
        <taxon>Pseudomonadati</taxon>
        <taxon>Pseudomonadota</taxon>
        <taxon>Gammaproteobacteria</taxon>
        <taxon>Enterobacterales</taxon>
        <taxon>Budviciaceae</taxon>
        <taxon>Leminorella</taxon>
    </lineage>
</organism>
<dbReference type="OrthoDB" id="9776600at2"/>
<dbReference type="InterPro" id="IPR050072">
    <property type="entry name" value="Peptidase_M20A"/>
</dbReference>
<dbReference type="SUPFAM" id="SSF53187">
    <property type="entry name" value="Zn-dependent exopeptidases"/>
    <property type="match status" value="1"/>
</dbReference>
<evidence type="ECO:0000256" key="4">
    <source>
        <dbReference type="ARBA" id="ARBA00022833"/>
    </source>
</evidence>
<evidence type="ECO:0000256" key="2">
    <source>
        <dbReference type="ARBA" id="ARBA00022723"/>
    </source>
</evidence>
<keyword evidence="5" id="KW-0170">Cobalt</keyword>
<evidence type="ECO:0000256" key="5">
    <source>
        <dbReference type="ARBA" id="ARBA00023285"/>
    </source>
</evidence>
<keyword evidence="6" id="KW-0732">Signal</keyword>
<evidence type="ECO:0000313" key="9">
    <source>
        <dbReference type="Proteomes" id="UP000249005"/>
    </source>
</evidence>
<dbReference type="GO" id="GO:0046872">
    <property type="term" value="F:metal ion binding"/>
    <property type="evidence" value="ECO:0007669"/>
    <property type="project" value="UniProtKB-KW"/>
</dbReference>
<keyword evidence="2" id="KW-0479">Metal-binding</keyword>
<name>A0A2X4UNZ3_9GAMM</name>
<dbReference type="PROSITE" id="PS00758">
    <property type="entry name" value="ARGE_DAPE_CPG2_1"/>
    <property type="match status" value="1"/>
</dbReference>
<feature type="chain" id="PRO_5015931243" evidence="6">
    <location>
        <begin position="22"/>
        <end position="440"/>
    </location>
</feature>
<dbReference type="Gene3D" id="3.40.630.10">
    <property type="entry name" value="Zn peptidases"/>
    <property type="match status" value="1"/>
</dbReference>
<evidence type="ECO:0000256" key="6">
    <source>
        <dbReference type="SAM" id="SignalP"/>
    </source>
</evidence>
<dbReference type="InterPro" id="IPR001261">
    <property type="entry name" value="ArgE/DapE_CS"/>
</dbReference>
<protein>
    <submittedName>
        <fullName evidence="8">Carboxypeptidase G2</fullName>
        <ecNumber evidence="8">3.4.17.11</ecNumber>
    </submittedName>
</protein>
<evidence type="ECO:0000256" key="3">
    <source>
        <dbReference type="ARBA" id="ARBA00022801"/>
    </source>
</evidence>
<dbReference type="Proteomes" id="UP000249005">
    <property type="component" value="Chromosome 1"/>
</dbReference>
<dbReference type="PANTHER" id="PTHR43808:SF9">
    <property type="entry name" value="BLL0789 PROTEIN"/>
    <property type="match status" value="1"/>
</dbReference>
<comment type="cofactor">
    <cofactor evidence="1">
        <name>Zn(2+)</name>
        <dbReference type="ChEBI" id="CHEBI:29105"/>
    </cofactor>
</comment>
<sequence length="440" mass="47603">MKMHKLAVAPLLLGLSFSSFAALNAEQVKKAVGDAFPAYLVDHKTITEIESPTGNLEGSKKMAEWVKSQFEALGYSVEFRQNEQGTHVIASVKGNGKLRILLLGHTDTVQPIGSLAKQPYSYDESTGLVKGPGAGDSKASVAQLVHFAKTLKQLDFNNFAEMTFYFDAEEETGSATEDQILEELAQRHDLTLSVDSSPTGWGMNTQRKWVVNYEINIEGLTGHAGNSAQSSASATVELANQITRLMKLATPLPGNPADYTAEALKKRNIVDHGQFLPEITINVGVIKTGNTKVNAIPKDAYAKLDVRGFKSADRDRIDAELKKIAASPTVKGTKVTLVGPLNSMPAMEKTPQATKLADIYKSIAHKEYGANVVEWATGGVSIGNFTSRYIPTIDGLGVETSNAHDLENERADVRTFVPRTVVMIMTLDKVVEEGVIAPAK</sequence>
<proteinExistence type="predicted"/>
<keyword evidence="8" id="KW-0645">Protease</keyword>
<feature type="signal peptide" evidence="6">
    <location>
        <begin position="1"/>
        <end position="21"/>
    </location>
</feature>
<dbReference type="PANTHER" id="PTHR43808">
    <property type="entry name" value="ACETYLORNITHINE DEACETYLASE"/>
    <property type="match status" value="1"/>
</dbReference>
<dbReference type="Pfam" id="PF01546">
    <property type="entry name" value="Peptidase_M20"/>
    <property type="match status" value="1"/>
</dbReference>
<gene>
    <name evidence="8" type="primary">cpg2_3</name>
    <name evidence="8" type="ORF">NCTC12151_01603</name>
</gene>
<keyword evidence="4" id="KW-0862">Zinc</keyword>
<feature type="domain" description="Peptidase M20 dimerisation" evidence="7">
    <location>
        <begin position="207"/>
        <end position="331"/>
    </location>
</feature>
<reference evidence="8 9" key="1">
    <citation type="submission" date="2018-06" db="EMBL/GenBank/DDBJ databases">
        <authorList>
            <consortium name="Pathogen Informatics"/>
            <person name="Doyle S."/>
        </authorList>
    </citation>
    <scope>NUCLEOTIDE SEQUENCE [LARGE SCALE GENOMIC DNA]</scope>
    <source>
        <strain evidence="8 9">NCTC12151</strain>
    </source>
</reference>
<evidence type="ECO:0000313" key="8">
    <source>
        <dbReference type="EMBL" id="SQI40269.1"/>
    </source>
</evidence>
<dbReference type="EC" id="3.4.17.11" evidence="8"/>
<dbReference type="EMBL" id="LS483470">
    <property type="protein sequence ID" value="SQI40269.1"/>
    <property type="molecule type" value="Genomic_DNA"/>
</dbReference>